<dbReference type="InParanoid" id="A0A0V0YXR6"/>
<comment type="caution">
    <text evidence="1">The sequence shown here is derived from an EMBL/GenBank/DDBJ whole genome shotgun (WGS) entry which is preliminary data.</text>
</comment>
<organism evidence="1 2">
    <name type="scientific">Trichinella spiralis</name>
    <name type="common">Trichina worm</name>
    <dbReference type="NCBI Taxonomy" id="6334"/>
    <lineage>
        <taxon>Eukaryota</taxon>
        <taxon>Metazoa</taxon>
        <taxon>Ecdysozoa</taxon>
        <taxon>Nematoda</taxon>
        <taxon>Enoplea</taxon>
        <taxon>Dorylaimia</taxon>
        <taxon>Trichinellida</taxon>
        <taxon>Trichinellidae</taxon>
        <taxon>Trichinella</taxon>
    </lineage>
</organism>
<name>A0A0V0YXR6_TRISP</name>
<dbReference type="Proteomes" id="UP000054776">
    <property type="component" value="Unassembled WGS sequence"/>
</dbReference>
<protein>
    <submittedName>
        <fullName evidence="1">Uncharacterized protein</fullName>
    </submittedName>
</protein>
<gene>
    <name evidence="1" type="ORF">T01_1689</name>
</gene>
<sequence length="41" mass="4792">MISKASRVFTGIPDMAVKRLIPFPVEKHRMEYAPPLYKLFI</sequence>
<evidence type="ECO:0000313" key="2">
    <source>
        <dbReference type="Proteomes" id="UP000054776"/>
    </source>
</evidence>
<proteinExistence type="predicted"/>
<keyword evidence="2" id="KW-1185">Reference proteome</keyword>
<accession>A0A0V0YXR6</accession>
<dbReference type="AlphaFoldDB" id="A0A0V0YXR6"/>
<dbReference type="EMBL" id="JYDH01003942">
    <property type="protein sequence ID" value="KRY04966.1"/>
    <property type="molecule type" value="Genomic_DNA"/>
</dbReference>
<evidence type="ECO:0000313" key="1">
    <source>
        <dbReference type="EMBL" id="KRY04966.1"/>
    </source>
</evidence>
<reference evidence="1 2" key="1">
    <citation type="submission" date="2015-01" db="EMBL/GenBank/DDBJ databases">
        <title>Evolution of Trichinella species and genotypes.</title>
        <authorList>
            <person name="Korhonen P.K."/>
            <person name="Edoardo P."/>
            <person name="Giuseppe L.R."/>
            <person name="Gasser R.B."/>
        </authorList>
    </citation>
    <scope>NUCLEOTIDE SEQUENCE [LARGE SCALE GENOMIC DNA]</scope>
    <source>
        <strain evidence="1">ISS3</strain>
    </source>
</reference>